<dbReference type="SUPFAM" id="SSF51395">
    <property type="entry name" value="FMN-linked oxidoreductases"/>
    <property type="match status" value="1"/>
</dbReference>
<reference evidence="8 9" key="1">
    <citation type="submission" date="2016-07" db="EMBL/GenBank/DDBJ databases">
        <title>Pervasive Adenine N6-methylation of Active Genes in Fungi.</title>
        <authorList>
            <consortium name="DOE Joint Genome Institute"/>
            <person name="Mondo S.J."/>
            <person name="Dannebaum R.O."/>
            <person name="Kuo R.C."/>
            <person name="Labutti K."/>
            <person name="Haridas S."/>
            <person name="Kuo A."/>
            <person name="Salamov A."/>
            <person name="Ahrendt S.R."/>
            <person name="Lipzen A."/>
            <person name="Sullivan W."/>
            <person name="Andreopoulos W.B."/>
            <person name="Clum A."/>
            <person name="Lindquist E."/>
            <person name="Daum C."/>
            <person name="Ramamoorthy G.K."/>
            <person name="Gryganskyi A."/>
            <person name="Culley D."/>
            <person name="Magnuson J.K."/>
            <person name="James T.Y."/>
            <person name="O'Malley M.A."/>
            <person name="Stajich J.E."/>
            <person name="Spatafora J.W."/>
            <person name="Visel A."/>
            <person name="Grigoriev I.V."/>
        </authorList>
    </citation>
    <scope>NUCLEOTIDE SEQUENCE [LARGE SCALE GENOMIC DNA]</scope>
    <source>
        <strain evidence="8 9">ATCC 12442</strain>
    </source>
</reference>
<dbReference type="OrthoDB" id="72788at2759"/>
<feature type="region of interest" description="Disordered" evidence="6">
    <location>
        <begin position="1"/>
        <end position="24"/>
    </location>
</feature>
<organism evidence="8 9">
    <name type="scientific">Linderina pennispora</name>
    <dbReference type="NCBI Taxonomy" id="61395"/>
    <lineage>
        <taxon>Eukaryota</taxon>
        <taxon>Fungi</taxon>
        <taxon>Fungi incertae sedis</taxon>
        <taxon>Zoopagomycota</taxon>
        <taxon>Kickxellomycotina</taxon>
        <taxon>Kickxellomycetes</taxon>
        <taxon>Kickxellales</taxon>
        <taxon>Kickxellaceae</taxon>
        <taxon>Linderina</taxon>
    </lineage>
</organism>
<dbReference type="GO" id="GO:0003959">
    <property type="term" value="F:NADPH dehydrogenase activity"/>
    <property type="evidence" value="ECO:0007669"/>
    <property type="project" value="InterPro"/>
</dbReference>
<evidence type="ECO:0000256" key="3">
    <source>
        <dbReference type="ARBA" id="ARBA00022643"/>
    </source>
</evidence>
<evidence type="ECO:0000256" key="5">
    <source>
        <dbReference type="ARBA" id="ARBA00023002"/>
    </source>
</evidence>
<evidence type="ECO:0000256" key="6">
    <source>
        <dbReference type="SAM" id="MobiDB-lite"/>
    </source>
</evidence>
<proteinExistence type="predicted"/>
<dbReference type="Pfam" id="PF00724">
    <property type="entry name" value="Oxidored_FMN"/>
    <property type="match status" value="1"/>
</dbReference>
<evidence type="ECO:0000259" key="7">
    <source>
        <dbReference type="Pfam" id="PF00724"/>
    </source>
</evidence>
<keyword evidence="2" id="KW-0285">Flavoprotein</keyword>
<evidence type="ECO:0000313" key="9">
    <source>
        <dbReference type="Proteomes" id="UP000193922"/>
    </source>
</evidence>
<sequence>MPAATTSATTYALVQDPSPGTPIEPTPSEVKQGYATFEKNPTTLPKLFQPLKIRNTTFKNRLWVSPMCMYSAEDGFANDFHLAHYGQLAMRGPGAIIMEATAVLPEGRITPNCLGIWKDDQIAGLKRIVDFEHQFGTTAGIQIGHAGRKASTIPLSQYGKRPSLRASGEEGGWPENVYGPSAIPFDDQHWEPKEMTLEQIENVQQAFVDAAVRADKAGFDFIEIHGAHGYLISSFNSPLSNHRTDKYGGSFENRTRFAVETVQRMRKVWPAEKPLFIRLSTSELVEGGWAPKDTVALAKILHQEGVDLVDCSSGGNDVRQKISAGPGYQVPFATEVKNGAPGVLAGAVGIILDGEQANDILEQGKADAILIGREFLRDPTFVQKASQKLGVFVKWNDQYERGRPKTHYLVQ</sequence>
<dbReference type="GeneID" id="63805037"/>
<dbReference type="PANTHER" id="PTHR43303:SF4">
    <property type="entry name" value="NADPH DEHYDROGENASE C23G7.10C-RELATED"/>
    <property type="match status" value="1"/>
</dbReference>
<dbReference type="PANTHER" id="PTHR43303">
    <property type="entry name" value="NADPH DEHYDROGENASE C23G7.10C-RELATED"/>
    <property type="match status" value="1"/>
</dbReference>
<dbReference type="InterPro" id="IPR044152">
    <property type="entry name" value="YqjM-like"/>
</dbReference>
<evidence type="ECO:0000256" key="2">
    <source>
        <dbReference type="ARBA" id="ARBA00022630"/>
    </source>
</evidence>
<evidence type="ECO:0000256" key="4">
    <source>
        <dbReference type="ARBA" id="ARBA00022857"/>
    </source>
</evidence>
<dbReference type="RefSeq" id="XP_040741196.1">
    <property type="nucleotide sequence ID" value="XM_040888389.1"/>
</dbReference>
<name>A0A1Y1W2B1_9FUNG</name>
<keyword evidence="3" id="KW-0288">FMN</keyword>
<dbReference type="GO" id="GO:0010181">
    <property type="term" value="F:FMN binding"/>
    <property type="evidence" value="ECO:0007669"/>
    <property type="project" value="InterPro"/>
</dbReference>
<dbReference type="STRING" id="61395.A0A1Y1W2B1"/>
<keyword evidence="4" id="KW-0521">NADP</keyword>
<evidence type="ECO:0000256" key="1">
    <source>
        <dbReference type="ARBA" id="ARBA00001917"/>
    </source>
</evidence>
<dbReference type="CDD" id="cd02932">
    <property type="entry name" value="OYE_YqiM_FMN"/>
    <property type="match status" value="1"/>
</dbReference>
<dbReference type="GO" id="GO:0050661">
    <property type="term" value="F:NADP binding"/>
    <property type="evidence" value="ECO:0007669"/>
    <property type="project" value="InterPro"/>
</dbReference>
<feature type="domain" description="NADH:flavin oxidoreductase/NADH oxidase N-terminal" evidence="7">
    <location>
        <begin position="46"/>
        <end position="389"/>
    </location>
</feature>
<comment type="cofactor">
    <cofactor evidence="1">
        <name>FMN</name>
        <dbReference type="ChEBI" id="CHEBI:58210"/>
    </cofactor>
</comment>
<accession>A0A1Y1W2B1</accession>
<dbReference type="Proteomes" id="UP000193922">
    <property type="component" value="Unassembled WGS sequence"/>
</dbReference>
<dbReference type="AlphaFoldDB" id="A0A1Y1W2B1"/>
<comment type="caution">
    <text evidence="8">The sequence shown here is derived from an EMBL/GenBank/DDBJ whole genome shotgun (WGS) entry which is preliminary data.</text>
</comment>
<dbReference type="InterPro" id="IPR013785">
    <property type="entry name" value="Aldolase_TIM"/>
</dbReference>
<keyword evidence="9" id="KW-1185">Reference proteome</keyword>
<dbReference type="EMBL" id="MCFD01000013">
    <property type="protein sequence ID" value="ORX67274.1"/>
    <property type="molecule type" value="Genomic_DNA"/>
</dbReference>
<gene>
    <name evidence="8" type="ORF">DL89DRAFT_269704</name>
</gene>
<dbReference type="Gene3D" id="3.20.20.70">
    <property type="entry name" value="Aldolase class I"/>
    <property type="match status" value="1"/>
</dbReference>
<feature type="compositionally biased region" description="Polar residues" evidence="6">
    <location>
        <begin position="1"/>
        <end position="12"/>
    </location>
</feature>
<protein>
    <submittedName>
        <fullName evidence="8">NADH:flavin oxidoreductase/NADH oxidase</fullName>
    </submittedName>
</protein>
<keyword evidence="5" id="KW-0560">Oxidoreductase</keyword>
<evidence type="ECO:0000313" key="8">
    <source>
        <dbReference type="EMBL" id="ORX67274.1"/>
    </source>
</evidence>
<dbReference type="InterPro" id="IPR001155">
    <property type="entry name" value="OxRdtase_FMN_N"/>
</dbReference>